<name>A0A7J9K5X0_9ROSI</name>
<comment type="caution">
    <text evidence="1">The sequence shown here is derived from an EMBL/GenBank/DDBJ whole genome shotgun (WGS) entry which is preliminary data.</text>
</comment>
<dbReference type="Proteomes" id="UP000593575">
    <property type="component" value="Unassembled WGS sequence"/>
</dbReference>
<protein>
    <submittedName>
        <fullName evidence="1">Uncharacterized protein</fullName>
    </submittedName>
</protein>
<organism evidence="1 2">
    <name type="scientific">Gossypium armourianum</name>
    <dbReference type="NCBI Taxonomy" id="34283"/>
    <lineage>
        <taxon>Eukaryota</taxon>
        <taxon>Viridiplantae</taxon>
        <taxon>Streptophyta</taxon>
        <taxon>Embryophyta</taxon>
        <taxon>Tracheophyta</taxon>
        <taxon>Spermatophyta</taxon>
        <taxon>Magnoliopsida</taxon>
        <taxon>eudicotyledons</taxon>
        <taxon>Gunneridae</taxon>
        <taxon>Pentapetalae</taxon>
        <taxon>rosids</taxon>
        <taxon>malvids</taxon>
        <taxon>Malvales</taxon>
        <taxon>Malvaceae</taxon>
        <taxon>Malvoideae</taxon>
        <taxon>Gossypium</taxon>
    </lineage>
</organism>
<evidence type="ECO:0000313" key="2">
    <source>
        <dbReference type="Proteomes" id="UP000593575"/>
    </source>
</evidence>
<dbReference type="EMBL" id="JABFAE010000012">
    <property type="protein sequence ID" value="MBA0841850.1"/>
    <property type="molecule type" value="Genomic_DNA"/>
</dbReference>
<proteinExistence type="predicted"/>
<evidence type="ECO:0000313" key="1">
    <source>
        <dbReference type="EMBL" id="MBA0841850.1"/>
    </source>
</evidence>
<reference evidence="1 2" key="1">
    <citation type="journal article" date="2019" name="Genome Biol. Evol.">
        <title>Insights into the evolution of the New World diploid cottons (Gossypium, subgenus Houzingenia) based on genome sequencing.</title>
        <authorList>
            <person name="Grover C.E."/>
            <person name="Arick M.A. 2nd"/>
            <person name="Thrash A."/>
            <person name="Conover J.L."/>
            <person name="Sanders W.S."/>
            <person name="Peterson D.G."/>
            <person name="Frelichowski J.E."/>
            <person name="Scheffler J.A."/>
            <person name="Scheffler B.E."/>
            <person name="Wendel J.F."/>
        </authorList>
    </citation>
    <scope>NUCLEOTIDE SEQUENCE [LARGE SCALE GENOMIC DNA]</scope>
    <source>
        <strain evidence="1">6</strain>
        <tissue evidence="1">Leaf</tissue>
    </source>
</reference>
<dbReference type="AlphaFoldDB" id="A0A7J9K5X0"/>
<gene>
    <name evidence="1" type="ORF">Goarm_001710</name>
</gene>
<keyword evidence="2" id="KW-1185">Reference proteome</keyword>
<accession>A0A7J9K5X0</accession>
<sequence>MKLLKSPIVGLNNMLFLIIRQQRRPHEYHRH</sequence>